<feature type="coiled-coil region" evidence="1">
    <location>
        <begin position="12"/>
        <end position="39"/>
    </location>
</feature>
<organism evidence="3 4">
    <name type="scientific">Penicillium roqueforti (strain FM164)</name>
    <dbReference type="NCBI Taxonomy" id="1365484"/>
    <lineage>
        <taxon>Eukaryota</taxon>
        <taxon>Fungi</taxon>
        <taxon>Dikarya</taxon>
        <taxon>Ascomycota</taxon>
        <taxon>Pezizomycotina</taxon>
        <taxon>Eurotiomycetes</taxon>
        <taxon>Eurotiomycetidae</taxon>
        <taxon>Eurotiales</taxon>
        <taxon>Aspergillaceae</taxon>
        <taxon>Penicillium</taxon>
    </lineage>
</organism>
<evidence type="ECO:0000313" key="4">
    <source>
        <dbReference type="Proteomes" id="UP000030686"/>
    </source>
</evidence>
<evidence type="ECO:0000256" key="1">
    <source>
        <dbReference type="SAM" id="Coils"/>
    </source>
</evidence>
<feature type="compositionally biased region" description="Basic residues" evidence="2">
    <location>
        <begin position="273"/>
        <end position="286"/>
    </location>
</feature>
<dbReference type="EMBL" id="HG792026">
    <property type="protein sequence ID" value="CDM38420.1"/>
    <property type="molecule type" value="Genomic_DNA"/>
</dbReference>
<dbReference type="OrthoDB" id="5421041at2759"/>
<name>W6QPT0_PENRF</name>
<keyword evidence="4" id="KW-1185">Reference proteome</keyword>
<evidence type="ECO:0000256" key="2">
    <source>
        <dbReference type="SAM" id="MobiDB-lite"/>
    </source>
</evidence>
<accession>W6QPT0</accession>
<sequence length="286" mass="32755">MKTAGSSLKTMLLSTQHKMEELKAEKATLNKELQTSQGQLRNLESFTVPQLELDESTISTNFSDLWIFALSEITTVLKEDLVEKILKPNYILPEDSEIYGILSHLAENDTEKESFYRRILLSLSLNAEESLLQARVQTVVRNMSSYLWKLLSETQHDSIRASIERIALKAADFWLPVQRAQQRYETEFDLVDLEDDDWEPFPFPGDNAVPNCQNQVARDKNILTVFPCILLVKDGNRDPLTRMTQLRSSQKLCIAAEYEASQMSTSLVVPRRSSTRSRRKSIAHNN</sequence>
<gene>
    <name evidence="3" type="ORF">PROQFM164_S12g000029</name>
</gene>
<keyword evidence="1" id="KW-0175">Coiled coil</keyword>
<reference evidence="3" key="1">
    <citation type="journal article" date="2014" name="Nat. Commun.">
        <title>Multiple recent horizontal transfers of a large genomic region in cheese making fungi.</title>
        <authorList>
            <person name="Cheeseman K."/>
            <person name="Ropars J."/>
            <person name="Renault P."/>
            <person name="Dupont J."/>
            <person name="Gouzy J."/>
            <person name="Branca A."/>
            <person name="Abraham A.L."/>
            <person name="Ceppi M."/>
            <person name="Conseiller E."/>
            <person name="Debuchy R."/>
            <person name="Malagnac F."/>
            <person name="Goarin A."/>
            <person name="Silar P."/>
            <person name="Lacoste S."/>
            <person name="Sallet E."/>
            <person name="Bensimon A."/>
            <person name="Giraud T."/>
            <person name="Brygoo Y."/>
        </authorList>
    </citation>
    <scope>NUCLEOTIDE SEQUENCE [LARGE SCALE GENOMIC DNA]</scope>
    <source>
        <strain evidence="3">FM164</strain>
    </source>
</reference>
<proteinExistence type="predicted"/>
<dbReference type="Proteomes" id="UP000030686">
    <property type="component" value="Unassembled WGS sequence"/>
</dbReference>
<protein>
    <submittedName>
        <fullName evidence="3">Uncharacterized protein</fullName>
    </submittedName>
</protein>
<dbReference type="OMA" id="SDLWIFA"/>
<feature type="region of interest" description="Disordered" evidence="2">
    <location>
        <begin position="267"/>
        <end position="286"/>
    </location>
</feature>
<evidence type="ECO:0000313" key="3">
    <source>
        <dbReference type="EMBL" id="CDM38420.1"/>
    </source>
</evidence>
<dbReference type="AlphaFoldDB" id="W6QPT0"/>